<reference evidence="4" key="1">
    <citation type="submission" date="2021-01" db="EMBL/GenBank/DDBJ databases">
        <title>Whole genome shotgun sequence of Virgisporangium aurantiacum NBRC 16421.</title>
        <authorList>
            <person name="Komaki H."/>
            <person name="Tamura T."/>
        </authorList>
    </citation>
    <scope>NUCLEOTIDE SEQUENCE</scope>
    <source>
        <strain evidence="4">NBRC 16421</strain>
    </source>
</reference>
<dbReference type="InterPro" id="IPR018114">
    <property type="entry name" value="TRYPSIN_HIS"/>
</dbReference>
<keyword evidence="2" id="KW-0732">Signal</keyword>
<dbReference type="GO" id="GO:0004252">
    <property type="term" value="F:serine-type endopeptidase activity"/>
    <property type="evidence" value="ECO:0007669"/>
    <property type="project" value="InterPro"/>
</dbReference>
<evidence type="ECO:0000313" key="4">
    <source>
        <dbReference type="EMBL" id="GIJ64585.1"/>
    </source>
</evidence>
<protein>
    <submittedName>
        <fullName evidence="4">Serine protease</fullName>
    </submittedName>
</protein>
<dbReference type="InterPro" id="IPR043504">
    <property type="entry name" value="Peptidase_S1_PA_chymotrypsin"/>
</dbReference>
<feature type="domain" description="Peptidase S1" evidence="3">
    <location>
        <begin position="32"/>
        <end position="267"/>
    </location>
</feature>
<proteinExistence type="predicted"/>
<dbReference type="InterPro" id="IPR051487">
    <property type="entry name" value="Ser/Thr_Proteases_Immune/Dev"/>
</dbReference>
<evidence type="ECO:0000313" key="5">
    <source>
        <dbReference type="Proteomes" id="UP000612585"/>
    </source>
</evidence>
<evidence type="ECO:0000256" key="1">
    <source>
        <dbReference type="ARBA" id="ARBA00023157"/>
    </source>
</evidence>
<sequence length="297" mass="30978">MTPLFTRSMTVVVTSLTAVVALVVGSSPASAIVGGQDATQNYPGVASLTIALPDGRTAWCGASLIHPKWLLTAAHCVSEDAPAPTPVAVPGGTVSARVGSADRTAGVLVTGRQVYLHPDWMWGALAGRPVSDLALVELTQPVRASITLISLTLLGVGDPGRLVGWGLTQFPPPQPVTIPVTLQQRDTTRLPTNMCAGGSPSDGEFCVDGGACYGDSGSPALRRSPLGWASIGITSRETTAEPSCGGPGIYTDPTYAPFPAWMLQMMRKPKLQPCTCPPTIYSTDNARKNLFKPLITT</sequence>
<dbReference type="RefSeq" id="WP_204013557.1">
    <property type="nucleotide sequence ID" value="NZ_BOPG01000121.1"/>
</dbReference>
<dbReference type="EMBL" id="BOPG01000121">
    <property type="protein sequence ID" value="GIJ64585.1"/>
    <property type="molecule type" value="Genomic_DNA"/>
</dbReference>
<feature type="signal peptide" evidence="2">
    <location>
        <begin position="1"/>
        <end position="31"/>
    </location>
</feature>
<keyword evidence="4" id="KW-0378">Hydrolase</keyword>
<dbReference type="Gene3D" id="2.40.10.10">
    <property type="entry name" value="Trypsin-like serine proteases"/>
    <property type="match status" value="1"/>
</dbReference>
<dbReference type="PROSITE" id="PS50240">
    <property type="entry name" value="TRYPSIN_DOM"/>
    <property type="match status" value="1"/>
</dbReference>
<keyword evidence="5" id="KW-1185">Reference proteome</keyword>
<accession>A0A8J4E6Y9</accession>
<dbReference type="PROSITE" id="PS00134">
    <property type="entry name" value="TRYPSIN_HIS"/>
    <property type="match status" value="1"/>
</dbReference>
<dbReference type="Pfam" id="PF00089">
    <property type="entry name" value="Trypsin"/>
    <property type="match status" value="1"/>
</dbReference>
<organism evidence="4 5">
    <name type="scientific">Virgisporangium aurantiacum</name>
    <dbReference type="NCBI Taxonomy" id="175570"/>
    <lineage>
        <taxon>Bacteria</taxon>
        <taxon>Bacillati</taxon>
        <taxon>Actinomycetota</taxon>
        <taxon>Actinomycetes</taxon>
        <taxon>Micromonosporales</taxon>
        <taxon>Micromonosporaceae</taxon>
        <taxon>Virgisporangium</taxon>
    </lineage>
</organism>
<evidence type="ECO:0000259" key="3">
    <source>
        <dbReference type="PROSITE" id="PS50240"/>
    </source>
</evidence>
<evidence type="ECO:0000256" key="2">
    <source>
        <dbReference type="SAM" id="SignalP"/>
    </source>
</evidence>
<dbReference type="AlphaFoldDB" id="A0A8J4E6Y9"/>
<dbReference type="InterPro" id="IPR001314">
    <property type="entry name" value="Peptidase_S1A"/>
</dbReference>
<keyword evidence="4" id="KW-0645">Protease</keyword>
<feature type="chain" id="PRO_5035311919" evidence="2">
    <location>
        <begin position="32"/>
        <end position="297"/>
    </location>
</feature>
<name>A0A8J4E6Y9_9ACTN</name>
<dbReference type="GO" id="GO:0006508">
    <property type="term" value="P:proteolysis"/>
    <property type="evidence" value="ECO:0007669"/>
    <property type="project" value="UniProtKB-KW"/>
</dbReference>
<dbReference type="SMART" id="SM00020">
    <property type="entry name" value="Tryp_SPc"/>
    <property type="match status" value="1"/>
</dbReference>
<gene>
    <name evidence="4" type="ORF">Vau01_121010</name>
</gene>
<dbReference type="PANTHER" id="PTHR24256">
    <property type="entry name" value="TRYPTASE-RELATED"/>
    <property type="match status" value="1"/>
</dbReference>
<keyword evidence="1" id="KW-1015">Disulfide bond</keyword>
<dbReference type="InterPro" id="IPR001254">
    <property type="entry name" value="Trypsin_dom"/>
</dbReference>
<dbReference type="PRINTS" id="PR00722">
    <property type="entry name" value="CHYMOTRYPSIN"/>
</dbReference>
<dbReference type="InterPro" id="IPR009003">
    <property type="entry name" value="Peptidase_S1_PA"/>
</dbReference>
<dbReference type="Proteomes" id="UP000612585">
    <property type="component" value="Unassembled WGS sequence"/>
</dbReference>
<dbReference type="SUPFAM" id="SSF50494">
    <property type="entry name" value="Trypsin-like serine proteases"/>
    <property type="match status" value="1"/>
</dbReference>
<comment type="caution">
    <text evidence="4">The sequence shown here is derived from an EMBL/GenBank/DDBJ whole genome shotgun (WGS) entry which is preliminary data.</text>
</comment>